<keyword evidence="3" id="KW-1185">Reference proteome</keyword>
<dbReference type="NCBIfam" id="TIGR00762">
    <property type="entry name" value="DegV"/>
    <property type="match status" value="1"/>
</dbReference>
<dbReference type="PANTHER" id="PTHR33434">
    <property type="entry name" value="DEGV DOMAIN-CONTAINING PROTEIN DR_1986-RELATED"/>
    <property type="match status" value="1"/>
</dbReference>
<accession>A0A7X6HXQ7</accession>
<dbReference type="SUPFAM" id="SSF82549">
    <property type="entry name" value="DAK1/DegV-like"/>
    <property type="match status" value="1"/>
</dbReference>
<reference evidence="2 3" key="1">
    <citation type="submission" date="2020-03" db="EMBL/GenBank/DDBJ databases">
        <title>Draft genome of Streptomyces sp. ventii, isolated from the Axial Seamount in the Pacific Ocean, and resequencing of the two type strains Streptomyces lonarensis strain NCL 716 and Streptomyces bohaiensis strain 11A07.</title>
        <authorList>
            <person name="Loughran R.M."/>
            <person name="Pfannmuller K.M."/>
            <person name="Wasson B.J."/>
            <person name="Deadmond M.C."/>
            <person name="Paddock B.E."/>
            <person name="Koyack M.J."/>
            <person name="Gallegos D.A."/>
            <person name="Mitchell E.A."/>
            <person name="Ushijima B."/>
            <person name="Saw J.H."/>
            <person name="Mcphail K.L."/>
            <person name="Videau P."/>
        </authorList>
    </citation>
    <scope>NUCLEOTIDE SEQUENCE [LARGE SCALE GENOMIC DNA]</scope>
    <source>
        <strain evidence="2 3">NCL716</strain>
    </source>
</reference>
<dbReference type="AlphaFoldDB" id="A0A7X6HXQ7"/>
<dbReference type="PROSITE" id="PS51482">
    <property type="entry name" value="DEGV"/>
    <property type="match status" value="1"/>
</dbReference>
<comment type="caution">
    <text evidence="2">The sequence shown here is derived from an EMBL/GenBank/DDBJ whole genome shotgun (WGS) entry which is preliminary data.</text>
</comment>
<proteinExistence type="predicted"/>
<keyword evidence="1" id="KW-0446">Lipid-binding</keyword>
<name>A0A7X6HXQ7_9ACTN</name>
<sequence length="281" mass="29151">MCRSVAVITDSTAYLERVDVERHGIVSVPLTVVVDGSPIEDGTPEAAAALVPALRARLAVTTSRPGPEMFARAYRAAAEHGASAIVSVHLSSEISGTWDAAVVAAERAPVPVHVIDSGTIAAALGFGVLAAATAVEAGAGAEEAAEAARRRAAATRAHFYVDTLDHLRRGGRINAAQALFGSALAVKPLLEMRDGRIELREKVRTAGRALARLEELVVEHAGSAEVEVAVQHLAADDRANELAERLRRRLPGLASLHIGEVGAVLGAHTGPGLVGVITAPR</sequence>
<dbReference type="EMBL" id="JAAVJD010000016">
    <property type="protein sequence ID" value="NJQ04826.1"/>
    <property type="molecule type" value="Genomic_DNA"/>
</dbReference>
<evidence type="ECO:0000313" key="2">
    <source>
        <dbReference type="EMBL" id="NJQ04826.1"/>
    </source>
</evidence>
<dbReference type="Pfam" id="PF02645">
    <property type="entry name" value="DegV"/>
    <property type="match status" value="1"/>
</dbReference>
<evidence type="ECO:0000313" key="3">
    <source>
        <dbReference type="Proteomes" id="UP000578686"/>
    </source>
</evidence>
<dbReference type="PANTHER" id="PTHR33434:SF2">
    <property type="entry name" value="FATTY ACID-BINDING PROTEIN TM_1468"/>
    <property type="match status" value="1"/>
</dbReference>
<dbReference type="Gene3D" id="3.40.50.10170">
    <property type="match status" value="1"/>
</dbReference>
<dbReference type="InterPro" id="IPR050270">
    <property type="entry name" value="DegV_domain_contain"/>
</dbReference>
<organism evidence="2 3">
    <name type="scientific">Streptomyces lonarensis</name>
    <dbReference type="NCBI Taxonomy" id="700599"/>
    <lineage>
        <taxon>Bacteria</taxon>
        <taxon>Bacillati</taxon>
        <taxon>Actinomycetota</taxon>
        <taxon>Actinomycetes</taxon>
        <taxon>Kitasatosporales</taxon>
        <taxon>Streptomycetaceae</taxon>
        <taxon>Streptomyces</taxon>
    </lineage>
</organism>
<gene>
    <name evidence="2" type="ORF">HCN56_04320</name>
</gene>
<evidence type="ECO:0000256" key="1">
    <source>
        <dbReference type="ARBA" id="ARBA00023121"/>
    </source>
</evidence>
<dbReference type="RefSeq" id="WP_167968124.1">
    <property type="nucleotide sequence ID" value="NZ_BHZG01000060.1"/>
</dbReference>
<dbReference type="InterPro" id="IPR043168">
    <property type="entry name" value="DegV_C"/>
</dbReference>
<protein>
    <submittedName>
        <fullName evidence="2">DegV family protein</fullName>
    </submittedName>
</protein>
<dbReference type="Gene3D" id="3.30.1180.10">
    <property type="match status" value="1"/>
</dbReference>
<dbReference type="GO" id="GO:0008289">
    <property type="term" value="F:lipid binding"/>
    <property type="evidence" value="ECO:0007669"/>
    <property type="project" value="UniProtKB-KW"/>
</dbReference>
<dbReference type="InterPro" id="IPR003797">
    <property type="entry name" value="DegV"/>
</dbReference>
<dbReference type="Proteomes" id="UP000578686">
    <property type="component" value="Unassembled WGS sequence"/>
</dbReference>